<name>A0ACB8AU93_9AGAM</name>
<protein>
    <submittedName>
        <fullName evidence="1">Uncharacterized protein</fullName>
    </submittedName>
</protein>
<reference evidence="1" key="1">
    <citation type="journal article" date="2021" name="New Phytol.">
        <title>Evolutionary innovations through gain and loss of genes in the ectomycorrhizal Boletales.</title>
        <authorList>
            <person name="Wu G."/>
            <person name="Miyauchi S."/>
            <person name="Morin E."/>
            <person name="Kuo A."/>
            <person name="Drula E."/>
            <person name="Varga T."/>
            <person name="Kohler A."/>
            <person name="Feng B."/>
            <person name="Cao Y."/>
            <person name="Lipzen A."/>
            <person name="Daum C."/>
            <person name="Hundley H."/>
            <person name="Pangilinan J."/>
            <person name="Johnson J."/>
            <person name="Barry K."/>
            <person name="LaButti K."/>
            <person name="Ng V."/>
            <person name="Ahrendt S."/>
            <person name="Min B."/>
            <person name="Choi I.G."/>
            <person name="Park H."/>
            <person name="Plett J.M."/>
            <person name="Magnuson J."/>
            <person name="Spatafora J.W."/>
            <person name="Nagy L.G."/>
            <person name="Henrissat B."/>
            <person name="Grigoriev I.V."/>
            <person name="Yang Z.L."/>
            <person name="Xu J."/>
            <person name="Martin F.M."/>
        </authorList>
    </citation>
    <scope>NUCLEOTIDE SEQUENCE</scope>
    <source>
        <strain evidence="1">ATCC 28755</strain>
    </source>
</reference>
<feature type="non-terminal residue" evidence="1">
    <location>
        <position position="62"/>
    </location>
</feature>
<feature type="non-terminal residue" evidence="1">
    <location>
        <position position="1"/>
    </location>
</feature>
<accession>A0ACB8AU93</accession>
<sequence>PEGQKLKTLPRQMPESYEQWLDAQIYSRQALSTYANDKDLVFSLEKIKNRLILENMWKFVNL</sequence>
<comment type="caution">
    <text evidence="1">The sequence shown here is derived from an EMBL/GenBank/DDBJ whole genome shotgun (WGS) entry which is preliminary data.</text>
</comment>
<evidence type="ECO:0000313" key="1">
    <source>
        <dbReference type="EMBL" id="KAH7916564.1"/>
    </source>
</evidence>
<dbReference type="Proteomes" id="UP000790377">
    <property type="component" value="Unassembled WGS sequence"/>
</dbReference>
<proteinExistence type="predicted"/>
<keyword evidence="2" id="KW-1185">Reference proteome</keyword>
<gene>
    <name evidence="1" type="ORF">BJ138DRAFT_965570</name>
</gene>
<organism evidence="1 2">
    <name type="scientific">Hygrophoropsis aurantiaca</name>
    <dbReference type="NCBI Taxonomy" id="72124"/>
    <lineage>
        <taxon>Eukaryota</taxon>
        <taxon>Fungi</taxon>
        <taxon>Dikarya</taxon>
        <taxon>Basidiomycota</taxon>
        <taxon>Agaricomycotina</taxon>
        <taxon>Agaricomycetes</taxon>
        <taxon>Agaricomycetidae</taxon>
        <taxon>Boletales</taxon>
        <taxon>Coniophorineae</taxon>
        <taxon>Hygrophoropsidaceae</taxon>
        <taxon>Hygrophoropsis</taxon>
    </lineage>
</organism>
<dbReference type="EMBL" id="MU267590">
    <property type="protein sequence ID" value="KAH7916564.1"/>
    <property type="molecule type" value="Genomic_DNA"/>
</dbReference>
<evidence type="ECO:0000313" key="2">
    <source>
        <dbReference type="Proteomes" id="UP000790377"/>
    </source>
</evidence>